<evidence type="ECO:0000256" key="5">
    <source>
        <dbReference type="ARBA" id="ARBA00037590"/>
    </source>
</evidence>
<name>A0A1H9ZN81_9GAMM</name>
<sequence>MERVDKILAQTLSVSRAEIQRLIRAKRITINGSHIKSSSHKISFDDAVCLDDSLIKLLCNTRYFMLNKPVGLVCANNDSSYPSVTSLLDEPSAYSLHAAGRLDVDTTGLVLLTDDGQWSHRITSPKKLCSKVYIAEVKAPLDESLVAIFKAGIMLNQEKFPTAPADLEILTPYTAKLTIYEGKYHQVKRMFAAVNNRVINLQRIKIGNLALDESLGLGEYRMLTQDEIALFN</sequence>
<gene>
    <name evidence="9" type="ORF">SAMN02583745_00621</name>
</gene>
<dbReference type="GO" id="GO:0005829">
    <property type="term" value="C:cytosol"/>
    <property type="evidence" value="ECO:0007669"/>
    <property type="project" value="UniProtKB-ARBA"/>
</dbReference>
<organism evidence="9 10">
    <name type="scientific">Thorsellia anophelis DSM 18579</name>
    <dbReference type="NCBI Taxonomy" id="1123402"/>
    <lineage>
        <taxon>Bacteria</taxon>
        <taxon>Pseudomonadati</taxon>
        <taxon>Pseudomonadota</taxon>
        <taxon>Gammaproteobacteria</taxon>
        <taxon>Enterobacterales</taxon>
        <taxon>Thorselliaceae</taxon>
        <taxon>Thorsellia</taxon>
    </lineage>
</organism>
<evidence type="ECO:0000256" key="4">
    <source>
        <dbReference type="ARBA" id="ARBA00036749"/>
    </source>
</evidence>
<accession>A0A1H9ZN81</accession>
<reference evidence="10" key="1">
    <citation type="submission" date="2016-10" db="EMBL/GenBank/DDBJ databases">
        <authorList>
            <person name="Varghese N."/>
            <person name="Submissions S."/>
        </authorList>
    </citation>
    <scope>NUCLEOTIDE SEQUENCE [LARGE SCALE GENOMIC DNA]</scope>
    <source>
        <strain evidence="10">DSM 18579</strain>
    </source>
</reference>
<dbReference type="PANTHER" id="PTHR47683">
    <property type="entry name" value="PSEUDOURIDINE SYNTHASE FAMILY PROTEIN-RELATED"/>
    <property type="match status" value="1"/>
</dbReference>
<dbReference type="Proteomes" id="UP000242642">
    <property type="component" value="Unassembled WGS sequence"/>
</dbReference>
<dbReference type="STRING" id="1123402.SAMN02583745_00621"/>
<evidence type="ECO:0000256" key="3">
    <source>
        <dbReference type="ARBA" id="ARBA00023235"/>
    </source>
</evidence>
<keyword evidence="3 7" id="KW-0413">Isomerase</keyword>
<dbReference type="OrthoDB" id="9807213at2"/>
<dbReference type="InterPro" id="IPR000748">
    <property type="entry name" value="PsdUridine_synth_RsuA/RluB/E/F"/>
</dbReference>
<dbReference type="InterPro" id="IPR050343">
    <property type="entry name" value="RsuA_PseudoU_synthase"/>
</dbReference>
<dbReference type="RefSeq" id="WP_093317753.1">
    <property type="nucleotide sequence ID" value="NZ_FOHV01000004.1"/>
</dbReference>
<dbReference type="Gene3D" id="3.30.70.580">
    <property type="entry name" value="Pseudouridine synthase I, catalytic domain, N-terminal subdomain"/>
    <property type="match status" value="1"/>
</dbReference>
<dbReference type="PANTHER" id="PTHR47683:SF4">
    <property type="entry name" value="PSEUDOURIDINE SYNTHASE"/>
    <property type="match status" value="1"/>
</dbReference>
<evidence type="ECO:0000256" key="6">
    <source>
        <dbReference type="PROSITE-ProRule" id="PRU00182"/>
    </source>
</evidence>
<dbReference type="InterPro" id="IPR036986">
    <property type="entry name" value="S4_RNA-bd_sf"/>
</dbReference>
<evidence type="ECO:0000313" key="10">
    <source>
        <dbReference type="Proteomes" id="UP000242642"/>
    </source>
</evidence>
<dbReference type="NCBIfam" id="NF008097">
    <property type="entry name" value="PRK10839.1"/>
    <property type="match status" value="1"/>
</dbReference>
<comment type="function">
    <text evidence="5">Responsible for synthesis of pseudouridine from uracil-516 in 16S ribosomal RNA.</text>
</comment>
<dbReference type="InterPro" id="IPR020094">
    <property type="entry name" value="TruA/RsuA/RluB/E/F_N"/>
</dbReference>
<dbReference type="Pfam" id="PF01479">
    <property type="entry name" value="S4"/>
    <property type="match status" value="1"/>
</dbReference>
<feature type="domain" description="RNA-binding S4" evidence="8">
    <location>
        <begin position="2"/>
        <end position="59"/>
    </location>
</feature>
<dbReference type="EC" id="5.4.99.-" evidence="7"/>
<dbReference type="GO" id="GO:0003723">
    <property type="term" value="F:RNA binding"/>
    <property type="evidence" value="ECO:0007669"/>
    <property type="project" value="UniProtKB-KW"/>
</dbReference>
<dbReference type="CDD" id="cd02553">
    <property type="entry name" value="PseudoU_synth_RsuA"/>
    <property type="match status" value="1"/>
</dbReference>
<dbReference type="PROSITE" id="PS50889">
    <property type="entry name" value="S4"/>
    <property type="match status" value="1"/>
</dbReference>
<dbReference type="PROSITE" id="PS01149">
    <property type="entry name" value="PSI_RSU"/>
    <property type="match status" value="1"/>
</dbReference>
<dbReference type="FunFam" id="3.30.70.1560:FF:000001">
    <property type="entry name" value="Pseudouridine synthase"/>
    <property type="match status" value="1"/>
</dbReference>
<dbReference type="NCBIfam" id="TIGR00093">
    <property type="entry name" value="pseudouridine synthase"/>
    <property type="match status" value="1"/>
</dbReference>
<dbReference type="InterPro" id="IPR006145">
    <property type="entry name" value="PsdUridine_synth_RsuA/RluA"/>
</dbReference>
<dbReference type="Gene3D" id="3.30.70.1560">
    <property type="entry name" value="Alpha-L RNA-binding motif"/>
    <property type="match status" value="1"/>
</dbReference>
<dbReference type="SUPFAM" id="SSF55174">
    <property type="entry name" value="Alpha-L RNA-binding motif"/>
    <property type="match status" value="1"/>
</dbReference>
<protein>
    <recommendedName>
        <fullName evidence="7">Pseudouridine synthase</fullName>
        <ecNumber evidence="7">5.4.99.-</ecNumber>
    </recommendedName>
</protein>
<dbReference type="InterPro" id="IPR002942">
    <property type="entry name" value="S4_RNA-bd"/>
</dbReference>
<dbReference type="Gene3D" id="3.10.290.10">
    <property type="entry name" value="RNA-binding S4 domain"/>
    <property type="match status" value="1"/>
</dbReference>
<dbReference type="AlphaFoldDB" id="A0A1H9ZN81"/>
<dbReference type="GO" id="GO:0000455">
    <property type="term" value="P:enzyme-directed rRNA pseudouridine synthesis"/>
    <property type="evidence" value="ECO:0007669"/>
    <property type="project" value="UniProtKB-ARBA"/>
</dbReference>
<evidence type="ECO:0000313" key="9">
    <source>
        <dbReference type="EMBL" id="SES83214.1"/>
    </source>
</evidence>
<dbReference type="InterPro" id="IPR018496">
    <property type="entry name" value="PsdUridine_synth_RsuA/RluB_CS"/>
</dbReference>
<dbReference type="CDD" id="cd00165">
    <property type="entry name" value="S4"/>
    <property type="match status" value="1"/>
</dbReference>
<dbReference type="SMART" id="SM00363">
    <property type="entry name" value="S4"/>
    <property type="match status" value="1"/>
</dbReference>
<comment type="catalytic activity">
    <reaction evidence="4">
        <text>uridine(516) in 16S rRNA = pseudouridine(516) in 16S rRNA</text>
        <dbReference type="Rhea" id="RHEA:38867"/>
        <dbReference type="Rhea" id="RHEA-COMP:10089"/>
        <dbReference type="Rhea" id="RHEA-COMP:10090"/>
        <dbReference type="ChEBI" id="CHEBI:65314"/>
        <dbReference type="ChEBI" id="CHEBI:65315"/>
        <dbReference type="EC" id="5.4.99.19"/>
    </reaction>
</comment>
<comment type="similarity">
    <text evidence="1 7">Belongs to the pseudouridine synthase RsuA family.</text>
</comment>
<proteinExistence type="inferred from homology"/>
<evidence type="ECO:0000256" key="1">
    <source>
        <dbReference type="ARBA" id="ARBA00008348"/>
    </source>
</evidence>
<evidence type="ECO:0000256" key="2">
    <source>
        <dbReference type="ARBA" id="ARBA00022884"/>
    </source>
</evidence>
<dbReference type="GO" id="GO:0160136">
    <property type="term" value="F:16S rRNA pseudouridine(516) synthase activity"/>
    <property type="evidence" value="ECO:0007669"/>
    <property type="project" value="UniProtKB-EC"/>
</dbReference>
<dbReference type="InterPro" id="IPR042092">
    <property type="entry name" value="PsdUridine_s_RsuA/RluB/E/F_cat"/>
</dbReference>
<dbReference type="SUPFAM" id="SSF55120">
    <property type="entry name" value="Pseudouridine synthase"/>
    <property type="match status" value="1"/>
</dbReference>
<dbReference type="InterPro" id="IPR020103">
    <property type="entry name" value="PsdUridine_synth_cat_dom_sf"/>
</dbReference>
<evidence type="ECO:0000256" key="7">
    <source>
        <dbReference type="RuleBase" id="RU003887"/>
    </source>
</evidence>
<evidence type="ECO:0000259" key="8">
    <source>
        <dbReference type="SMART" id="SM00363"/>
    </source>
</evidence>
<keyword evidence="2 6" id="KW-0694">RNA-binding</keyword>
<dbReference type="EMBL" id="FOHV01000004">
    <property type="protein sequence ID" value="SES83214.1"/>
    <property type="molecule type" value="Genomic_DNA"/>
</dbReference>
<dbReference type="Pfam" id="PF00849">
    <property type="entry name" value="PseudoU_synth_2"/>
    <property type="match status" value="1"/>
</dbReference>
<keyword evidence="10" id="KW-1185">Reference proteome</keyword>